<dbReference type="InterPro" id="IPR011332">
    <property type="entry name" value="Ribosomal_zn-bd"/>
</dbReference>
<gene>
    <name evidence="5" type="primary">rpmG</name>
    <name evidence="6" type="ORF">BIP78_1307</name>
</gene>
<dbReference type="AlphaFoldDB" id="A0A410FVL8"/>
<evidence type="ECO:0000313" key="6">
    <source>
        <dbReference type="EMBL" id="QAA77073.1"/>
    </source>
</evidence>
<proteinExistence type="inferred from homology"/>
<organism evidence="6 7">
    <name type="scientific">Bipolaricaulis sibiricus</name>
    <dbReference type="NCBI Taxonomy" id="2501609"/>
    <lineage>
        <taxon>Bacteria</taxon>
        <taxon>Candidatus Bipolaricaulota</taxon>
        <taxon>Candidatus Bipolaricaulia</taxon>
        <taxon>Candidatus Bipolaricaulales</taxon>
        <taxon>Candidatus Bipolaricaulaceae</taxon>
        <taxon>Candidatus Bipolaricaulis</taxon>
    </lineage>
</organism>
<evidence type="ECO:0000256" key="1">
    <source>
        <dbReference type="ARBA" id="ARBA00007596"/>
    </source>
</evidence>
<evidence type="ECO:0000256" key="2">
    <source>
        <dbReference type="ARBA" id="ARBA00022980"/>
    </source>
</evidence>
<evidence type="ECO:0000256" key="3">
    <source>
        <dbReference type="ARBA" id="ARBA00023274"/>
    </source>
</evidence>
<dbReference type="PANTHER" id="PTHR43168">
    <property type="entry name" value="50S RIBOSOMAL PROTEIN L33, CHLOROPLASTIC"/>
    <property type="match status" value="1"/>
</dbReference>
<dbReference type="NCBIfam" id="NF001764">
    <property type="entry name" value="PRK00504.1"/>
    <property type="match status" value="1"/>
</dbReference>
<dbReference type="GO" id="GO:0005737">
    <property type="term" value="C:cytoplasm"/>
    <property type="evidence" value="ECO:0007669"/>
    <property type="project" value="UniProtKB-ARBA"/>
</dbReference>
<dbReference type="SUPFAM" id="SSF57829">
    <property type="entry name" value="Zn-binding ribosomal proteins"/>
    <property type="match status" value="1"/>
</dbReference>
<protein>
    <recommendedName>
        <fullName evidence="4 5">Large ribosomal subunit protein bL33</fullName>
    </recommendedName>
</protein>
<dbReference type="InterPro" id="IPR001705">
    <property type="entry name" value="Ribosomal_bL33"/>
</dbReference>
<dbReference type="NCBIfam" id="TIGR01023">
    <property type="entry name" value="rpmG_bact"/>
    <property type="match status" value="1"/>
</dbReference>
<dbReference type="KEGG" id="bih:BIP78_1307"/>
<dbReference type="PANTHER" id="PTHR43168:SF2">
    <property type="entry name" value="LARGE RIBOSOMAL SUBUNIT PROTEIN BL33C"/>
    <property type="match status" value="1"/>
</dbReference>
<keyword evidence="2 5" id="KW-0689">Ribosomal protein</keyword>
<evidence type="ECO:0000313" key="7">
    <source>
        <dbReference type="Proteomes" id="UP000287233"/>
    </source>
</evidence>
<evidence type="ECO:0000256" key="5">
    <source>
        <dbReference type="HAMAP-Rule" id="MF_00294"/>
    </source>
</evidence>
<reference evidence="7" key="1">
    <citation type="submission" date="2018-12" db="EMBL/GenBank/DDBJ databases">
        <title>Complete genome sequence of an uncultured bacterium of the candidate phylum Bipolaricaulota.</title>
        <authorList>
            <person name="Kadnikov V.V."/>
            <person name="Mardanov A.V."/>
            <person name="Beletsky A.V."/>
            <person name="Frank Y.A."/>
            <person name="Karnachuk O.V."/>
            <person name="Ravin N.V."/>
        </authorList>
    </citation>
    <scope>NUCLEOTIDE SEQUENCE [LARGE SCALE GENOMIC DNA]</scope>
</reference>
<dbReference type="InterPro" id="IPR038584">
    <property type="entry name" value="Ribosomal_bL33_sf"/>
</dbReference>
<name>A0A410FVL8_BIPS1</name>
<evidence type="ECO:0000256" key="4">
    <source>
        <dbReference type="ARBA" id="ARBA00035176"/>
    </source>
</evidence>
<dbReference type="Pfam" id="PF00471">
    <property type="entry name" value="Ribosomal_L33"/>
    <property type="match status" value="1"/>
</dbReference>
<dbReference type="GO" id="GO:0006412">
    <property type="term" value="P:translation"/>
    <property type="evidence" value="ECO:0007669"/>
    <property type="project" value="UniProtKB-UniRule"/>
</dbReference>
<dbReference type="GO" id="GO:0003735">
    <property type="term" value="F:structural constituent of ribosome"/>
    <property type="evidence" value="ECO:0007669"/>
    <property type="project" value="InterPro"/>
</dbReference>
<dbReference type="NCBIfam" id="NF001860">
    <property type="entry name" value="PRK00595.1"/>
    <property type="match status" value="1"/>
</dbReference>
<dbReference type="Gene3D" id="2.20.28.120">
    <property type="entry name" value="Ribosomal protein L33"/>
    <property type="match status" value="1"/>
</dbReference>
<dbReference type="EMBL" id="CP034928">
    <property type="protein sequence ID" value="QAA77073.1"/>
    <property type="molecule type" value="Genomic_DNA"/>
</dbReference>
<dbReference type="GO" id="GO:0005840">
    <property type="term" value="C:ribosome"/>
    <property type="evidence" value="ECO:0007669"/>
    <property type="project" value="UniProtKB-KW"/>
</dbReference>
<dbReference type="GO" id="GO:1990904">
    <property type="term" value="C:ribonucleoprotein complex"/>
    <property type="evidence" value="ECO:0007669"/>
    <property type="project" value="UniProtKB-KW"/>
</dbReference>
<sequence length="53" mass="6319">MAKKDTIQLVTLACSACGRHNYHTRRNRNNTRQKLALNKYCRWCTKRTEHKEA</sequence>
<accession>A0A410FVL8</accession>
<dbReference type="Proteomes" id="UP000287233">
    <property type="component" value="Chromosome"/>
</dbReference>
<keyword evidence="3 5" id="KW-0687">Ribonucleoprotein</keyword>
<comment type="similarity">
    <text evidence="1 5">Belongs to the bacterial ribosomal protein bL33 family.</text>
</comment>
<dbReference type="HAMAP" id="MF_00294">
    <property type="entry name" value="Ribosomal_bL33"/>
    <property type="match status" value="1"/>
</dbReference>